<evidence type="ECO:0000313" key="7">
    <source>
        <dbReference type="Proteomes" id="UP001501570"/>
    </source>
</evidence>
<dbReference type="InterPro" id="IPR039422">
    <property type="entry name" value="MarR/SlyA-like"/>
</dbReference>
<dbReference type="InterPro" id="IPR000835">
    <property type="entry name" value="HTH_MarR-typ"/>
</dbReference>
<keyword evidence="2" id="KW-0238">DNA-binding</keyword>
<evidence type="ECO:0000259" key="5">
    <source>
        <dbReference type="PROSITE" id="PS50995"/>
    </source>
</evidence>
<dbReference type="PANTHER" id="PTHR33164:SF57">
    <property type="entry name" value="MARR-FAMILY TRANSCRIPTIONAL REGULATOR"/>
    <property type="match status" value="1"/>
</dbReference>
<dbReference type="PROSITE" id="PS50995">
    <property type="entry name" value="HTH_MARR_2"/>
    <property type="match status" value="1"/>
</dbReference>
<dbReference type="SMART" id="SM00347">
    <property type="entry name" value="HTH_MARR"/>
    <property type="match status" value="1"/>
</dbReference>
<evidence type="ECO:0000313" key="6">
    <source>
        <dbReference type="EMBL" id="GAA5199422.1"/>
    </source>
</evidence>
<name>A0ABP9SRJ3_9ACTN</name>
<accession>A0ABP9SRJ3</accession>
<evidence type="ECO:0000256" key="2">
    <source>
        <dbReference type="ARBA" id="ARBA00023125"/>
    </source>
</evidence>
<dbReference type="EMBL" id="BAABJQ010000037">
    <property type="protein sequence ID" value="GAA5199422.1"/>
    <property type="molecule type" value="Genomic_DNA"/>
</dbReference>
<evidence type="ECO:0000256" key="1">
    <source>
        <dbReference type="ARBA" id="ARBA00023015"/>
    </source>
</evidence>
<dbReference type="PROSITE" id="PS01117">
    <property type="entry name" value="HTH_MARR_1"/>
    <property type="match status" value="1"/>
</dbReference>
<comment type="caution">
    <text evidence="6">The sequence shown here is derived from an EMBL/GenBank/DDBJ whole genome shotgun (WGS) entry which is preliminary data.</text>
</comment>
<gene>
    <name evidence="6" type="ORF">GCM10023322_75030</name>
</gene>
<dbReference type="Gene3D" id="1.10.10.10">
    <property type="entry name" value="Winged helix-like DNA-binding domain superfamily/Winged helix DNA-binding domain"/>
    <property type="match status" value="1"/>
</dbReference>
<dbReference type="InterPro" id="IPR036388">
    <property type="entry name" value="WH-like_DNA-bd_sf"/>
</dbReference>
<dbReference type="InterPro" id="IPR023187">
    <property type="entry name" value="Tscrpt_reg_MarR-type_CS"/>
</dbReference>
<dbReference type="Pfam" id="PF12802">
    <property type="entry name" value="MarR_2"/>
    <property type="match status" value="1"/>
</dbReference>
<evidence type="ECO:0000256" key="3">
    <source>
        <dbReference type="ARBA" id="ARBA00023163"/>
    </source>
</evidence>
<feature type="domain" description="HTH marR-type" evidence="5">
    <location>
        <begin position="1"/>
        <end position="124"/>
    </location>
</feature>
<evidence type="ECO:0000256" key="4">
    <source>
        <dbReference type="SAM" id="MobiDB-lite"/>
    </source>
</evidence>
<keyword evidence="7" id="KW-1185">Reference proteome</keyword>
<dbReference type="PANTHER" id="PTHR33164">
    <property type="entry name" value="TRANSCRIPTIONAL REGULATOR, MARR FAMILY"/>
    <property type="match status" value="1"/>
</dbReference>
<dbReference type="Proteomes" id="UP001501570">
    <property type="component" value="Unassembled WGS sequence"/>
</dbReference>
<sequence length="156" mass="17010">MLMRNLELLRRRSGDADNLDRAEYLLLRTLAAIGPSDICTLAAGLGLDPSTAGRQVAVMAGKGLVERCSSATDRRRSIISPTRQGLDRMNGERERRRVATAELLDGWSEADLRTLGEMFTRYNRAVAERCLVPARSDPPDPLAATEALLPHPAGQG</sequence>
<feature type="region of interest" description="Disordered" evidence="4">
    <location>
        <begin position="135"/>
        <end position="156"/>
    </location>
</feature>
<protein>
    <recommendedName>
        <fullName evidence="5">HTH marR-type domain-containing protein</fullName>
    </recommendedName>
</protein>
<proteinExistence type="predicted"/>
<organism evidence="6 7">
    <name type="scientific">Rugosimonospora acidiphila</name>
    <dbReference type="NCBI Taxonomy" id="556531"/>
    <lineage>
        <taxon>Bacteria</taxon>
        <taxon>Bacillati</taxon>
        <taxon>Actinomycetota</taxon>
        <taxon>Actinomycetes</taxon>
        <taxon>Micromonosporales</taxon>
        <taxon>Micromonosporaceae</taxon>
        <taxon>Rugosimonospora</taxon>
    </lineage>
</organism>
<reference evidence="7" key="1">
    <citation type="journal article" date="2019" name="Int. J. Syst. Evol. Microbiol.">
        <title>The Global Catalogue of Microorganisms (GCM) 10K type strain sequencing project: providing services to taxonomists for standard genome sequencing and annotation.</title>
        <authorList>
            <consortium name="The Broad Institute Genomics Platform"/>
            <consortium name="The Broad Institute Genome Sequencing Center for Infectious Disease"/>
            <person name="Wu L."/>
            <person name="Ma J."/>
        </authorList>
    </citation>
    <scope>NUCLEOTIDE SEQUENCE [LARGE SCALE GENOMIC DNA]</scope>
    <source>
        <strain evidence="7">JCM 18304</strain>
    </source>
</reference>
<dbReference type="SUPFAM" id="SSF46785">
    <property type="entry name" value="Winged helix' DNA-binding domain"/>
    <property type="match status" value="1"/>
</dbReference>
<dbReference type="InterPro" id="IPR036390">
    <property type="entry name" value="WH_DNA-bd_sf"/>
</dbReference>
<keyword evidence="3" id="KW-0804">Transcription</keyword>
<keyword evidence="1" id="KW-0805">Transcription regulation</keyword>